<dbReference type="Proteomes" id="UP000051048">
    <property type="component" value="Unassembled WGS sequence"/>
</dbReference>
<dbReference type="SUPFAM" id="SSF51905">
    <property type="entry name" value="FAD/NAD(P)-binding domain"/>
    <property type="match status" value="1"/>
</dbReference>
<dbReference type="Pfam" id="PF07992">
    <property type="entry name" value="Pyr_redox_2"/>
    <property type="match status" value="1"/>
</dbReference>
<dbReference type="PATRIC" id="fig|1423740.3.peg.841"/>
<reference evidence="10 11" key="1">
    <citation type="journal article" date="2015" name="Genome Announc.">
        <title>Expanding the biotechnology potential of lactobacilli through comparative genomics of 213 strains and associated genera.</title>
        <authorList>
            <person name="Sun Z."/>
            <person name="Harris H.M."/>
            <person name="McCann A."/>
            <person name="Guo C."/>
            <person name="Argimon S."/>
            <person name="Zhang W."/>
            <person name="Yang X."/>
            <person name="Jeffery I.B."/>
            <person name="Cooney J.C."/>
            <person name="Kagawa T.F."/>
            <person name="Liu W."/>
            <person name="Song Y."/>
            <person name="Salvetti E."/>
            <person name="Wrobel A."/>
            <person name="Rasinkangas P."/>
            <person name="Parkhill J."/>
            <person name="Rea M.C."/>
            <person name="O'Sullivan O."/>
            <person name="Ritari J."/>
            <person name="Douillard F.P."/>
            <person name="Paul Ross R."/>
            <person name="Yang R."/>
            <person name="Briner A.E."/>
            <person name="Felis G.E."/>
            <person name="de Vos W.M."/>
            <person name="Barrangou R."/>
            <person name="Klaenhammer T.R."/>
            <person name="Caufield P.W."/>
            <person name="Cui Y."/>
            <person name="Zhang H."/>
            <person name="O'Toole P.W."/>
        </authorList>
    </citation>
    <scope>NUCLEOTIDE SEQUENCE [LARGE SCALE GENOMIC DNA]</scope>
    <source>
        <strain evidence="10 11">DSM 15833</strain>
    </source>
</reference>
<keyword evidence="3 6" id="KW-0274">FAD</keyword>
<evidence type="ECO:0000256" key="4">
    <source>
        <dbReference type="ARBA" id="ARBA00023002"/>
    </source>
</evidence>
<dbReference type="Gene3D" id="3.30.390.30">
    <property type="match status" value="1"/>
</dbReference>
<evidence type="ECO:0000313" key="11">
    <source>
        <dbReference type="Proteomes" id="UP000051048"/>
    </source>
</evidence>
<feature type="binding site" evidence="6">
    <location>
        <position position="317"/>
    </location>
    <ligand>
        <name>FAD</name>
        <dbReference type="ChEBI" id="CHEBI:57692"/>
    </ligand>
</feature>
<protein>
    <submittedName>
        <fullName evidence="10">Oxidoreductase family protein</fullName>
    </submittedName>
</protein>
<proteinExistence type="inferred from homology"/>
<evidence type="ECO:0000313" key="10">
    <source>
        <dbReference type="EMBL" id="KRL82996.1"/>
    </source>
</evidence>
<dbReference type="PANTHER" id="PTHR43014:SF4">
    <property type="entry name" value="PYRIDINE NUCLEOTIDE-DISULFIDE OXIDOREDUCTASE RCLA-RELATED"/>
    <property type="match status" value="1"/>
</dbReference>
<dbReference type="STRING" id="1423740.FC36_GL000794"/>
<evidence type="ECO:0000256" key="5">
    <source>
        <dbReference type="PIRSR" id="PIRSR000350-2"/>
    </source>
</evidence>
<feature type="binding site" evidence="6">
    <location>
        <begin position="186"/>
        <end position="193"/>
    </location>
    <ligand>
        <name>NAD(+)</name>
        <dbReference type="ChEBI" id="CHEBI:57540"/>
    </ligand>
</feature>
<dbReference type="InterPro" id="IPR001100">
    <property type="entry name" value="Pyr_nuc-diS_OxRdtase"/>
</dbReference>
<feature type="binding site" evidence="6">
    <location>
        <begin position="148"/>
        <end position="150"/>
    </location>
    <ligand>
        <name>FAD</name>
        <dbReference type="ChEBI" id="CHEBI:57692"/>
    </ligand>
</feature>
<feature type="domain" description="Pyridine nucleotide-disulphide oxidoreductase dimerisation" evidence="8">
    <location>
        <begin position="353"/>
        <end position="460"/>
    </location>
</feature>
<dbReference type="Gene3D" id="3.50.50.60">
    <property type="entry name" value="FAD/NAD(P)-binding domain"/>
    <property type="match status" value="2"/>
</dbReference>
<dbReference type="PRINTS" id="PR00411">
    <property type="entry name" value="PNDRDTASEI"/>
</dbReference>
<dbReference type="InterPro" id="IPR036188">
    <property type="entry name" value="FAD/NAD-bd_sf"/>
</dbReference>
<dbReference type="AlphaFoldDB" id="A0A0R1TSB0"/>
<dbReference type="PRINTS" id="PR00368">
    <property type="entry name" value="FADPNR"/>
</dbReference>
<keyword evidence="6" id="KW-0547">Nucleotide-binding</keyword>
<evidence type="ECO:0000259" key="8">
    <source>
        <dbReference type="Pfam" id="PF02852"/>
    </source>
</evidence>
<organism evidence="10 11">
    <name type="scientific">Ligilactobacillus equi DSM 15833 = JCM 10991</name>
    <dbReference type="NCBI Taxonomy" id="1423740"/>
    <lineage>
        <taxon>Bacteria</taxon>
        <taxon>Bacillati</taxon>
        <taxon>Bacillota</taxon>
        <taxon>Bacilli</taxon>
        <taxon>Lactobacillales</taxon>
        <taxon>Lactobacillaceae</taxon>
        <taxon>Ligilactobacillus</taxon>
    </lineage>
</organism>
<name>A0A0R1TSB0_9LACO</name>
<feature type="domain" description="FAD/NAD(P)-binding" evidence="9">
    <location>
        <begin position="27"/>
        <end position="326"/>
    </location>
</feature>
<dbReference type="InterPro" id="IPR023753">
    <property type="entry name" value="FAD/NAD-binding_dom"/>
</dbReference>
<accession>A0A0R1TSB0</accession>
<feature type="binding site" evidence="6">
    <location>
        <position position="72"/>
    </location>
    <ligand>
        <name>FAD</name>
        <dbReference type="ChEBI" id="CHEBI:57692"/>
    </ligand>
</feature>
<dbReference type="EMBL" id="AZFH01000016">
    <property type="protein sequence ID" value="KRL82996.1"/>
    <property type="molecule type" value="Genomic_DNA"/>
</dbReference>
<dbReference type="InterPro" id="IPR016156">
    <property type="entry name" value="FAD/NAD-linked_Rdtase_dimer_sf"/>
</dbReference>
<feature type="disulfide bond" description="Redox-active" evidence="7">
    <location>
        <begin position="63"/>
        <end position="68"/>
    </location>
</feature>
<evidence type="ECO:0000256" key="2">
    <source>
        <dbReference type="ARBA" id="ARBA00022630"/>
    </source>
</evidence>
<evidence type="ECO:0000259" key="9">
    <source>
        <dbReference type="Pfam" id="PF07992"/>
    </source>
</evidence>
<keyword evidence="2" id="KW-0285">Flavoprotein</keyword>
<dbReference type="PANTHER" id="PTHR43014">
    <property type="entry name" value="MERCURIC REDUCTASE"/>
    <property type="match status" value="1"/>
</dbReference>
<dbReference type="SUPFAM" id="SSF55424">
    <property type="entry name" value="FAD/NAD-linked reductases, dimerisation (C-terminal) domain"/>
    <property type="match status" value="1"/>
</dbReference>
<comment type="cofactor">
    <cofactor evidence="6">
        <name>FAD</name>
        <dbReference type="ChEBI" id="CHEBI:57692"/>
    </cofactor>
    <text evidence="6">Binds 1 FAD per subunit.</text>
</comment>
<dbReference type="FunFam" id="3.30.390.30:FF:000001">
    <property type="entry name" value="Dihydrolipoyl dehydrogenase"/>
    <property type="match status" value="1"/>
</dbReference>
<evidence type="ECO:0000256" key="6">
    <source>
        <dbReference type="PIRSR" id="PIRSR000350-3"/>
    </source>
</evidence>
<comment type="caution">
    <text evidence="10">The sequence shown here is derived from an EMBL/GenBank/DDBJ whole genome shotgun (WGS) entry which is preliminary data.</text>
</comment>
<feature type="active site" description="Proton acceptor" evidence="5">
    <location>
        <position position="451"/>
    </location>
</feature>
<evidence type="ECO:0000256" key="7">
    <source>
        <dbReference type="PIRSR" id="PIRSR000350-4"/>
    </source>
</evidence>
<evidence type="ECO:0000256" key="3">
    <source>
        <dbReference type="ARBA" id="ARBA00022827"/>
    </source>
</evidence>
<dbReference type="GO" id="GO:0003955">
    <property type="term" value="F:NAD(P)H dehydrogenase (quinone) activity"/>
    <property type="evidence" value="ECO:0007669"/>
    <property type="project" value="TreeGrafter"/>
</dbReference>
<dbReference type="Pfam" id="PF02852">
    <property type="entry name" value="Pyr_redox_dim"/>
    <property type="match status" value="1"/>
</dbReference>
<keyword evidence="6" id="KW-0520">NAD</keyword>
<dbReference type="GO" id="GO:0050660">
    <property type="term" value="F:flavin adenine dinucleotide binding"/>
    <property type="evidence" value="ECO:0007669"/>
    <property type="project" value="TreeGrafter"/>
</dbReference>
<dbReference type="PIRSF" id="PIRSF000350">
    <property type="entry name" value="Mercury_reductase_MerA"/>
    <property type="match status" value="1"/>
</dbReference>
<evidence type="ECO:0000256" key="1">
    <source>
        <dbReference type="ARBA" id="ARBA00007532"/>
    </source>
</evidence>
<feature type="binding site" evidence="6">
    <location>
        <position position="276"/>
    </location>
    <ligand>
        <name>NAD(+)</name>
        <dbReference type="ChEBI" id="CHEBI:57540"/>
    </ligand>
</feature>
<sequence>MLVLKESEYIVKNLFWSELKMEKFTNIVIGFGKGGKTLAKTLATNGQDVLLIEKSAQMYGGACINVACLPSKRLVLNAAAGMPFSQAVVAKNEMTNQLRNKNYHMVADETQATVLDGKARFVSNHVLEITLADGKSMQVEGQRIFINTGSKAIMPEVEGLKESKFRLDSTTAMEQSERPNRLIVLGAGYIGLEFSSMFTKFGSQVTVLDRNQEFLKREDEDIAHTLYEDLTADGIDFKLGAQVQAIIDHENEVEVVYEVAGQKQSVRADKFLVALGRQANTQDLGLENTGIATNPNGSVKVDDFLQTTVEGVWALGDVNGGLQFTYISLDDFRIVKDQLLGDGKRRLSDRTVVPYSVFTQTPLSNVGLTEKQAQAQGIDYQLFKLSAMAIPKAKVIGNQRGLLKALVNPKDDTILGASLYMEESYEVINLLALAIKAKIPYTQLRDQIYTHPTMSEALNDLFKAPVK</sequence>
<gene>
    <name evidence="10" type="ORF">FC36_GL000794</name>
</gene>
<dbReference type="InterPro" id="IPR004099">
    <property type="entry name" value="Pyr_nucl-diS_OxRdtase_dimer"/>
</dbReference>
<keyword evidence="4" id="KW-0560">Oxidoreductase</keyword>
<comment type="similarity">
    <text evidence="1">Belongs to the class-I pyridine nucleotide-disulfide oxidoreductase family.</text>
</comment>